<evidence type="ECO:0000313" key="3">
    <source>
        <dbReference type="Proteomes" id="UP000077202"/>
    </source>
</evidence>
<feature type="chain" id="PRO_5008051920" evidence="1">
    <location>
        <begin position="24"/>
        <end position="192"/>
    </location>
</feature>
<name>A0A176VNH2_MARPO</name>
<dbReference type="Proteomes" id="UP000077202">
    <property type="component" value="Unassembled WGS sequence"/>
</dbReference>
<dbReference type="PANTHER" id="PTHR35567:SF1">
    <property type="entry name" value="CONSERVED FUNGAL PROTEIN (AFU_ORTHOLOGUE AFUA_1G14230)"/>
    <property type="match status" value="1"/>
</dbReference>
<accession>A0A176VNH2</accession>
<evidence type="ECO:0000256" key="1">
    <source>
        <dbReference type="SAM" id="SignalP"/>
    </source>
</evidence>
<keyword evidence="1" id="KW-0732">Signal</keyword>
<evidence type="ECO:0000313" key="2">
    <source>
        <dbReference type="EMBL" id="OAE22430.1"/>
    </source>
</evidence>
<protein>
    <submittedName>
        <fullName evidence="2">Uncharacterized protein</fullName>
    </submittedName>
</protein>
<keyword evidence="3" id="KW-1185">Reference proteome</keyword>
<dbReference type="EMBL" id="LVLJ01003206">
    <property type="protein sequence ID" value="OAE22430.1"/>
    <property type="molecule type" value="Genomic_DNA"/>
</dbReference>
<dbReference type="AlphaFoldDB" id="A0A176VNH2"/>
<sequence length="192" mass="20644">MTSSSALVSLSLLAALVISSANGACTRFFTAEDAQSVNVPSNLDPELIPPQGNVPIAQLFGLGAQHYTANGTAWVLTSATAELFNSRFENIGVHFYLPHADPKGGQPSWKTPCPRSLVTAKRVFTAPVQNNNIPWVLLEATNSQGSCGLFGDVTYVQRLFTKNGLPTSTAPTDINATFSSSYTSFYVFYKQM</sequence>
<gene>
    <name evidence="2" type="ORF">AXG93_2381s1260</name>
</gene>
<dbReference type="Pfam" id="PF11937">
    <property type="entry name" value="DUF3455"/>
    <property type="match status" value="1"/>
</dbReference>
<organism evidence="2 3">
    <name type="scientific">Marchantia polymorpha subsp. ruderalis</name>
    <dbReference type="NCBI Taxonomy" id="1480154"/>
    <lineage>
        <taxon>Eukaryota</taxon>
        <taxon>Viridiplantae</taxon>
        <taxon>Streptophyta</taxon>
        <taxon>Embryophyta</taxon>
        <taxon>Marchantiophyta</taxon>
        <taxon>Marchantiopsida</taxon>
        <taxon>Marchantiidae</taxon>
        <taxon>Marchantiales</taxon>
        <taxon>Marchantiaceae</taxon>
        <taxon>Marchantia</taxon>
    </lineage>
</organism>
<proteinExistence type="predicted"/>
<feature type="signal peptide" evidence="1">
    <location>
        <begin position="1"/>
        <end position="23"/>
    </location>
</feature>
<comment type="caution">
    <text evidence="2">The sequence shown here is derived from an EMBL/GenBank/DDBJ whole genome shotgun (WGS) entry which is preliminary data.</text>
</comment>
<dbReference type="InterPro" id="IPR021851">
    <property type="entry name" value="DUF3455"/>
</dbReference>
<reference evidence="2" key="1">
    <citation type="submission" date="2016-03" db="EMBL/GenBank/DDBJ databases">
        <title>Mechanisms controlling the formation of the plant cell surface in tip-growing cells are functionally conserved among land plants.</title>
        <authorList>
            <person name="Honkanen S."/>
            <person name="Jones V.A."/>
            <person name="Morieri G."/>
            <person name="Champion C."/>
            <person name="Hetherington A.J."/>
            <person name="Kelly S."/>
            <person name="Saint-Marcoux D."/>
            <person name="Proust H."/>
            <person name="Prescott H."/>
            <person name="Dolan L."/>
        </authorList>
    </citation>
    <scope>NUCLEOTIDE SEQUENCE [LARGE SCALE GENOMIC DNA]</scope>
    <source>
        <tissue evidence="2">Whole gametophyte</tissue>
    </source>
</reference>
<dbReference type="PANTHER" id="PTHR35567">
    <property type="entry name" value="MALATE DEHYDROGENASE (AFU_ORTHOLOGUE AFUA_2G13800)"/>
    <property type="match status" value="1"/>
</dbReference>